<dbReference type="InterPro" id="IPR008927">
    <property type="entry name" value="6-PGluconate_DH-like_C_sf"/>
</dbReference>
<keyword evidence="1" id="KW-0560">Oxidoreductase</keyword>
<evidence type="ECO:0000256" key="2">
    <source>
        <dbReference type="PIRSR" id="PIRSR000105-1"/>
    </source>
</evidence>
<sequence>MPSQAIQTIGVVGAGQMGAGIAFVSALAGCEVFLYDIHTGSLEAALERIHKGLAKQIQDGIIPASEGEAALKRIRTTQSLGDMTDRHLILEAAPENFEMKCELFQELGAICKPEVILASNTSSISITKLGAMSGRDAQVAGMHFMNPVPVMKLVELIRGLRTSDETISLLAGLADRMGKVVVESKDSPGFIVNRLLMPMVNEAIFALAEGIATVDMIDKAMTYGTNHPVGPLALADRIGLDTVLNICEILYQEFGDQKFRPCPLLRKYVEAGWLGRKSGRGFYTYQP</sequence>
<feature type="domain" description="3-hydroxyacyl-CoA dehydrogenase C-terminal" evidence="4">
    <location>
        <begin position="189"/>
        <end position="285"/>
    </location>
</feature>
<dbReference type="GO" id="GO:0016616">
    <property type="term" value="F:oxidoreductase activity, acting on the CH-OH group of donors, NAD or NADP as acceptor"/>
    <property type="evidence" value="ECO:0007669"/>
    <property type="project" value="InterPro"/>
</dbReference>
<dbReference type="Pfam" id="PF02737">
    <property type="entry name" value="3HCDH_N"/>
    <property type="match status" value="1"/>
</dbReference>
<dbReference type="InterPro" id="IPR006108">
    <property type="entry name" value="3HC_DH_C"/>
</dbReference>
<protein>
    <submittedName>
        <fullName evidence="6">3-hydroxybutyryl-CoA dehydrogenase</fullName>
    </submittedName>
</protein>
<evidence type="ECO:0000256" key="3">
    <source>
        <dbReference type="PIRSR" id="PIRSR000105-2"/>
    </source>
</evidence>
<feature type="binding site" evidence="3">
    <location>
        <begin position="13"/>
        <end position="18"/>
    </location>
    <ligand>
        <name>NAD(+)</name>
        <dbReference type="ChEBI" id="CHEBI:57540"/>
    </ligand>
</feature>
<feature type="binding site" evidence="3">
    <location>
        <position position="122"/>
    </location>
    <ligand>
        <name>NAD(+)</name>
        <dbReference type="ChEBI" id="CHEBI:57540"/>
    </ligand>
</feature>
<dbReference type="Proteomes" id="UP001302494">
    <property type="component" value="Chromosome"/>
</dbReference>
<dbReference type="KEGG" id="nneo:PQG83_04675"/>
<dbReference type="Pfam" id="PF00725">
    <property type="entry name" value="3HCDH"/>
    <property type="match status" value="1"/>
</dbReference>
<gene>
    <name evidence="6" type="ORF">PQG83_04675</name>
</gene>
<evidence type="ECO:0000313" key="7">
    <source>
        <dbReference type="Proteomes" id="UP001302494"/>
    </source>
</evidence>
<accession>A0AA96GJF7</accession>
<dbReference type="PANTHER" id="PTHR48075">
    <property type="entry name" value="3-HYDROXYACYL-COA DEHYDROGENASE FAMILY PROTEIN"/>
    <property type="match status" value="1"/>
</dbReference>
<keyword evidence="7" id="KW-1185">Reference proteome</keyword>
<dbReference type="PANTHER" id="PTHR48075:SF5">
    <property type="entry name" value="3-HYDROXYBUTYRYL-COA DEHYDROGENASE"/>
    <property type="match status" value="1"/>
</dbReference>
<feature type="binding site" evidence="3">
    <location>
        <position position="277"/>
    </location>
    <ligand>
        <name>NAD(+)</name>
        <dbReference type="ChEBI" id="CHEBI:57540"/>
    </ligand>
</feature>
<reference evidence="6 7" key="1">
    <citation type="submission" date="2023-01" db="EMBL/GenBank/DDBJ databases">
        <title>Cultivation and genomic characterization of new, ubiquitous marine nitrite-oxidizing bacteria from the Nitrospirales.</title>
        <authorList>
            <person name="Mueller A.J."/>
            <person name="Daebeler A."/>
            <person name="Herbold C.W."/>
            <person name="Kirkegaard R.H."/>
            <person name="Daims H."/>
        </authorList>
    </citation>
    <scope>NUCLEOTIDE SEQUENCE [LARGE SCALE GENOMIC DNA]</scope>
    <source>
        <strain evidence="6 7">DK</strain>
    </source>
</reference>
<dbReference type="InterPro" id="IPR036291">
    <property type="entry name" value="NAD(P)-bd_dom_sf"/>
</dbReference>
<evidence type="ECO:0000313" key="6">
    <source>
        <dbReference type="EMBL" id="WNM63051.1"/>
    </source>
</evidence>
<dbReference type="AlphaFoldDB" id="A0AA96GJF7"/>
<evidence type="ECO:0000256" key="1">
    <source>
        <dbReference type="ARBA" id="ARBA00023002"/>
    </source>
</evidence>
<dbReference type="RefSeq" id="WP_312747357.1">
    <property type="nucleotide sequence ID" value="NZ_CP116968.1"/>
</dbReference>
<organism evidence="6 7">
    <name type="scientific">Candidatus Nitrospira neomarina</name>
    <dbReference type="NCBI Taxonomy" id="3020899"/>
    <lineage>
        <taxon>Bacteria</taxon>
        <taxon>Pseudomonadati</taxon>
        <taxon>Nitrospirota</taxon>
        <taxon>Nitrospiria</taxon>
        <taxon>Nitrospirales</taxon>
        <taxon>Nitrospiraceae</taxon>
        <taxon>Nitrospira</taxon>
    </lineage>
</organism>
<dbReference type="NCBIfam" id="NF005875">
    <property type="entry name" value="PRK07819.1"/>
    <property type="match status" value="1"/>
</dbReference>
<dbReference type="GO" id="GO:0070403">
    <property type="term" value="F:NAD+ binding"/>
    <property type="evidence" value="ECO:0007669"/>
    <property type="project" value="InterPro"/>
</dbReference>
<feature type="domain" description="3-hydroxyacyl-CoA dehydrogenase NAD binding" evidence="5">
    <location>
        <begin position="8"/>
        <end position="186"/>
    </location>
</feature>
<evidence type="ECO:0000259" key="4">
    <source>
        <dbReference type="Pfam" id="PF00725"/>
    </source>
</evidence>
<dbReference type="SUPFAM" id="SSF48179">
    <property type="entry name" value="6-phosphogluconate dehydrogenase C-terminal domain-like"/>
    <property type="match status" value="1"/>
</dbReference>
<dbReference type="SUPFAM" id="SSF51735">
    <property type="entry name" value="NAD(P)-binding Rossmann-fold domains"/>
    <property type="match status" value="1"/>
</dbReference>
<dbReference type="InterPro" id="IPR022694">
    <property type="entry name" value="3-OHacyl-CoA_DH"/>
</dbReference>
<dbReference type="FunFam" id="3.40.50.720:FF:000009">
    <property type="entry name" value="Fatty oxidation complex, alpha subunit"/>
    <property type="match status" value="1"/>
</dbReference>
<dbReference type="EMBL" id="CP116968">
    <property type="protein sequence ID" value="WNM63051.1"/>
    <property type="molecule type" value="Genomic_DNA"/>
</dbReference>
<dbReference type="InterPro" id="IPR006176">
    <property type="entry name" value="3-OHacyl-CoA_DH_NAD-bd"/>
</dbReference>
<name>A0AA96GJF7_9BACT</name>
<dbReference type="InterPro" id="IPR013328">
    <property type="entry name" value="6PGD_dom2"/>
</dbReference>
<dbReference type="Gene3D" id="3.40.50.720">
    <property type="entry name" value="NAD(P)-binding Rossmann-like Domain"/>
    <property type="match status" value="1"/>
</dbReference>
<feature type="binding site" evidence="3">
    <location>
        <position position="146"/>
    </location>
    <ligand>
        <name>NAD(+)</name>
        <dbReference type="ChEBI" id="CHEBI:57540"/>
    </ligand>
</feature>
<dbReference type="Gene3D" id="1.10.1040.10">
    <property type="entry name" value="N-(1-d-carboxylethyl)-l-norvaline Dehydrogenase, domain 2"/>
    <property type="match status" value="1"/>
</dbReference>
<feature type="binding site" evidence="3">
    <location>
        <position position="95"/>
    </location>
    <ligand>
        <name>NAD(+)</name>
        <dbReference type="ChEBI" id="CHEBI:57540"/>
    </ligand>
</feature>
<feature type="binding site" evidence="3">
    <location>
        <position position="100"/>
    </location>
    <ligand>
        <name>NAD(+)</name>
        <dbReference type="ChEBI" id="CHEBI:57540"/>
    </ligand>
</feature>
<dbReference type="GO" id="GO:0006631">
    <property type="term" value="P:fatty acid metabolic process"/>
    <property type="evidence" value="ECO:0007669"/>
    <property type="project" value="InterPro"/>
</dbReference>
<dbReference type="PIRSF" id="PIRSF000105">
    <property type="entry name" value="HCDH"/>
    <property type="match status" value="1"/>
</dbReference>
<evidence type="ECO:0000259" key="5">
    <source>
        <dbReference type="Pfam" id="PF02737"/>
    </source>
</evidence>
<feature type="site" description="Important for catalytic activity" evidence="2">
    <location>
        <position position="143"/>
    </location>
</feature>
<proteinExistence type="predicted"/>
<keyword evidence="3" id="KW-0520">NAD</keyword>
<feature type="binding site" evidence="3">
    <location>
        <position position="36"/>
    </location>
    <ligand>
        <name>NAD(+)</name>
        <dbReference type="ChEBI" id="CHEBI:57540"/>
    </ligand>
</feature>